<dbReference type="InterPro" id="IPR036890">
    <property type="entry name" value="HATPase_C_sf"/>
</dbReference>
<dbReference type="SUPFAM" id="SSF55874">
    <property type="entry name" value="ATPase domain of HSP90 chaperone/DNA topoisomerase II/histidine kinase"/>
    <property type="match status" value="1"/>
</dbReference>
<evidence type="ECO:0000256" key="8">
    <source>
        <dbReference type="SAM" id="Phobius"/>
    </source>
</evidence>
<keyword evidence="8" id="KW-1133">Transmembrane helix</keyword>
<dbReference type="GO" id="GO:0004673">
    <property type="term" value="F:protein histidine kinase activity"/>
    <property type="evidence" value="ECO:0007669"/>
    <property type="project" value="UniProtKB-EC"/>
</dbReference>
<evidence type="ECO:0000256" key="1">
    <source>
        <dbReference type="ARBA" id="ARBA00000085"/>
    </source>
</evidence>
<dbReference type="RefSeq" id="WP_090155523.1">
    <property type="nucleotide sequence ID" value="NZ_FNAN01000016.1"/>
</dbReference>
<dbReference type="GO" id="GO:0005524">
    <property type="term" value="F:ATP binding"/>
    <property type="evidence" value="ECO:0007669"/>
    <property type="project" value="UniProtKB-KW"/>
</dbReference>
<reference evidence="11" key="1">
    <citation type="submission" date="2016-10" db="EMBL/GenBank/DDBJ databases">
        <authorList>
            <person name="Varghese N."/>
            <person name="Submissions S."/>
        </authorList>
    </citation>
    <scope>NUCLEOTIDE SEQUENCE [LARGE SCALE GENOMIC DNA]</scope>
    <source>
        <strain evidence="11">DSM 25329</strain>
    </source>
</reference>
<dbReference type="PANTHER" id="PTHR41523:SF8">
    <property type="entry name" value="ETHYLENE RESPONSE SENSOR PROTEIN"/>
    <property type="match status" value="1"/>
</dbReference>
<proteinExistence type="predicted"/>
<gene>
    <name evidence="10" type="ORF">SAMN04487996_11626</name>
</gene>
<evidence type="ECO:0000256" key="7">
    <source>
        <dbReference type="ARBA" id="ARBA00022840"/>
    </source>
</evidence>
<dbReference type="Pfam" id="PF02518">
    <property type="entry name" value="HATPase_c"/>
    <property type="match status" value="1"/>
</dbReference>
<evidence type="ECO:0000256" key="5">
    <source>
        <dbReference type="ARBA" id="ARBA00022741"/>
    </source>
</evidence>
<dbReference type="InterPro" id="IPR003594">
    <property type="entry name" value="HATPase_dom"/>
</dbReference>
<dbReference type="STRING" id="659014.SAMN04487996_11626"/>
<keyword evidence="8" id="KW-0472">Membrane</keyword>
<evidence type="ECO:0000256" key="4">
    <source>
        <dbReference type="ARBA" id="ARBA00022679"/>
    </source>
</evidence>
<evidence type="ECO:0000256" key="3">
    <source>
        <dbReference type="ARBA" id="ARBA00022553"/>
    </source>
</evidence>
<dbReference type="OrthoDB" id="9767435at2"/>
<dbReference type="InterPro" id="IPR011990">
    <property type="entry name" value="TPR-like_helical_dom_sf"/>
</dbReference>
<dbReference type="Gene3D" id="3.30.565.10">
    <property type="entry name" value="Histidine kinase-like ATPase, C-terminal domain"/>
    <property type="match status" value="1"/>
</dbReference>
<keyword evidence="4" id="KW-0808">Transferase</keyword>
<keyword evidence="8" id="KW-0812">Transmembrane</keyword>
<keyword evidence="5" id="KW-0547">Nucleotide-binding</keyword>
<organism evidence="10 11">
    <name type="scientific">Dyadobacter soli</name>
    <dbReference type="NCBI Taxonomy" id="659014"/>
    <lineage>
        <taxon>Bacteria</taxon>
        <taxon>Pseudomonadati</taxon>
        <taxon>Bacteroidota</taxon>
        <taxon>Cytophagia</taxon>
        <taxon>Cytophagales</taxon>
        <taxon>Spirosomataceae</taxon>
        <taxon>Dyadobacter</taxon>
    </lineage>
</organism>
<dbReference type="Pfam" id="PF07568">
    <property type="entry name" value="HisKA_2"/>
    <property type="match status" value="1"/>
</dbReference>
<feature type="domain" description="Histidine kinase/HSP90-like ATPase" evidence="9">
    <location>
        <begin position="727"/>
        <end position="823"/>
    </location>
</feature>
<evidence type="ECO:0000256" key="6">
    <source>
        <dbReference type="ARBA" id="ARBA00022777"/>
    </source>
</evidence>
<feature type="transmembrane region" description="Helical" evidence="8">
    <location>
        <begin position="569"/>
        <end position="589"/>
    </location>
</feature>
<dbReference type="EMBL" id="FNAN01000016">
    <property type="protein sequence ID" value="SDG18930.1"/>
    <property type="molecule type" value="Genomic_DNA"/>
</dbReference>
<evidence type="ECO:0000259" key="9">
    <source>
        <dbReference type="SMART" id="SM00387"/>
    </source>
</evidence>
<evidence type="ECO:0000313" key="10">
    <source>
        <dbReference type="EMBL" id="SDG18930.1"/>
    </source>
</evidence>
<dbReference type="SMART" id="SM00387">
    <property type="entry name" value="HATPase_c"/>
    <property type="match status" value="1"/>
</dbReference>
<dbReference type="SUPFAM" id="SSF48452">
    <property type="entry name" value="TPR-like"/>
    <property type="match status" value="2"/>
</dbReference>
<name>A0A1G7S9S7_9BACT</name>
<protein>
    <recommendedName>
        <fullName evidence="2">histidine kinase</fullName>
        <ecNumber evidence="2">2.7.13.3</ecNumber>
    </recommendedName>
</protein>
<keyword evidence="7" id="KW-0067">ATP-binding</keyword>
<dbReference type="EC" id="2.7.13.3" evidence="2"/>
<keyword evidence="6 10" id="KW-0418">Kinase</keyword>
<dbReference type="InterPro" id="IPR011495">
    <property type="entry name" value="Sig_transdc_His_kin_sub2_dim/P"/>
</dbReference>
<comment type="catalytic activity">
    <reaction evidence="1">
        <text>ATP + protein L-histidine = ADP + protein N-phospho-L-histidine.</text>
        <dbReference type="EC" id="2.7.13.3"/>
    </reaction>
</comment>
<accession>A0A1G7S9S7</accession>
<dbReference type="Gene3D" id="1.25.40.10">
    <property type="entry name" value="Tetratricopeptide repeat domain"/>
    <property type="match status" value="1"/>
</dbReference>
<dbReference type="AlphaFoldDB" id="A0A1G7S9S7"/>
<keyword evidence="3" id="KW-0597">Phosphoprotein</keyword>
<dbReference type="PANTHER" id="PTHR41523">
    <property type="entry name" value="TWO-COMPONENT SYSTEM SENSOR PROTEIN"/>
    <property type="match status" value="1"/>
</dbReference>
<evidence type="ECO:0000313" key="11">
    <source>
        <dbReference type="Proteomes" id="UP000198748"/>
    </source>
</evidence>
<dbReference type="Proteomes" id="UP000198748">
    <property type="component" value="Unassembled WGS sequence"/>
</dbReference>
<sequence>MHYATHLQRICPGILVKRFGGSAWLCVFALAICVQATGQDRTGYDDLPRQRLLVRITAQYIHTISQGQIDMDSATRIPCKVYGLSYLLPYNEGYHDGREHAGTRLINAGNIKDARALLATLRGAERLRLLTELGGYFVFKPGTEPADLNEARLYIDEAMLLSEKASGPWKLENILLKANLTDQYGHHEESRKLFGMAEALAERSGNALVLARVLMSAGEVLHYGDPERLARFEKALSIYKSNKKIDKEIDALSLVNIENFVARRYDAAEVFLREIVKLQAELNFHHQQYPFDALSWLNYRKGALTNALFYSNKSFACLSSRSDSVFIPFFYTRRGMIYERLYKHKEAMRWYDKALSELTPDTRLFWYRSVIGKVGMLNRTGKAKEALELLGETFRTYPPSSYFEQMHFALLLGMSYENVRDFEKAKAEYQTFLAMADKFPAEHIYDEFPAAFLGISKFYRTIGKTEKARRLLLKGNDFASTFDVYAKENYYYNLYKIDSMEGRYLDAIRNQTLSYESMDSIFGYEQRKRAEELLVKYELEKKDKSIKLLNSQNQLERIKTEQAHRARNITIAGLLLTTIILLLLLNRYLMKRRTNHQLEANQRELDQKNTFLETLNHAQDELLKEKEWLITELHDRVKNNLHTVVSLLHSQSAYLQDDAARLALKDSLRRVHAMSLLHQKLYREETSSMVGMAEYISDLIAYLRESFDDRKRIVLEQHVETIDLDVSQAVPLGLILTESVVNAFKYAFVNGKKGTISITLRHDGPEHLLLEVSDNGVGLPPGMDINQQNSLGLQLIAGLTKQLNGVFHIGNKSGVHVMVRFLNGGK</sequence>
<keyword evidence="11" id="KW-1185">Reference proteome</keyword>
<evidence type="ECO:0000256" key="2">
    <source>
        <dbReference type="ARBA" id="ARBA00012438"/>
    </source>
</evidence>